<keyword evidence="1" id="KW-0812">Transmembrane</keyword>
<keyword evidence="4" id="KW-1185">Reference proteome</keyword>
<keyword evidence="1" id="KW-0472">Membrane</keyword>
<dbReference type="GeneID" id="3703468"/>
<dbReference type="EnsemblBacteria" id="CAI50924">
    <property type="protein sequence ID" value="CAI50924"/>
    <property type="gene ID" value="NP_7016A"/>
</dbReference>
<dbReference type="EMBL" id="CR936257">
    <property type="protein sequence ID" value="CAI49737.1"/>
    <property type="molecule type" value="Genomic_DNA"/>
</dbReference>
<name>Q3ILU6_NATPD</name>
<keyword evidence="3" id="KW-0614">Plasmid</keyword>
<dbReference type="STRING" id="348780.NP_3292A"/>
<sequence length="108" mass="10832">MSASYAHRGADAVEHASDATGVSEARIMGTVRVIGGAMIGIAVLALVLTEVFSLEQFAQDADGNYEGPFGGVLDSLTSTGPAALGLLVIGLLVAAANRVMGFFGGSGF</sequence>
<dbReference type="EnsemblBacteria" id="CAI49737">
    <property type="protein sequence ID" value="CAI49737"/>
    <property type="gene ID" value="NP_3292A"/>
</dbReference>
<dbReference type="KEGG" id="nph:NP_3292A"/>
<feature type="transmembrane region" description="Helical" evidence="1">
    <location>
        <begin position="82"/>
        <end position="103"/>
    </location>
</feature>
<gene>
    <name evidence="2" type="ordered locus">NP_3292A</name>
    <name evidence="3" type="ordered locus">NP_7016A</name>
</gene>
<dbReference type="HOGENOM" id="CLU_2217130_0_0_2"/>
<evidence type="ECO:0000313" key="2">
    <source>
        <dbReference type="EMBL" id="CAI49737.1"/>
    </source>
</evidence>
<evidence type="ECO:0000313" key="4">
    <source>
        <dbReference type="Proteomes" id="UP000002698"/>
    </source>
</evidence>
<accession>Q3ILU6</accession>
<dbReference type="RefSeq" id="WP_011323358.1">
    <property type="nucleotide sequence ID" value="NC_007426.1"/>
</dbReference>
<dbReference type="Proteomes" id="UP000002698">
    <property type="component" value="Chromosome"/>
</dbReference>
<dbReference type="AlphaFoldDB" id="Q3ILU6"/>
<keyword evidence="1" id="KW-1133">Transmembrane helix</keyword>
<dbReference type="Proteomes" id="UP000002698">
    <property type="component" value="Plasmid PL23"/>
</dbReference>
<geneLocation type="plasmid" evidence="3 4">
    <name>PL23</name>
</geneLocation>
<reference evidence="3 4" key="1">
    <citation type="journal article" date="2005" name="Genome Res.">
        <title>Living with two extremes: conclusions from the genome sequence of Natronomonas pharaonis.</title>
        <authorList>
            <person name="Falb M."/>
            <person name="Pfeiffer F."/>
            <person name="Palm P."/>
            <person name="Rodewald K."/>
            <person name="Hickmann V."/>
            <person name="Tittor J."/>
            <person name="Oesterhelt D."/>
        </authorList>
    </citation>
    <scope>NUCLEOTIDE SEQUENCE [LARGE SCALE GENOMIC DNA]</scope>
    <source>
        <strain evidence="4">ATCC 35678 / DSM 2160 / CIP 103997 / JCM 8858 / NBRC 14720 / NCIMB 2260 / Gabara</strain>
        <strain evidence="3">Gabara</strain>
        <plasmid evidence="3">PL23</plasmid>
    </source>
</reference>
<evidence type="ECO:0000313" key="3">
    <source>
        <dbReference type="EMBL" id="CAI50924.1"/>
    </source>
</evidence>
<proteinExistence type="predicted"/>
<dbReference type="EMBL" id="CR936259">
    <property type="protein sequence ID" value="CAI50924.1"/>
    <property type="molecule type" value="Genomic_DNA"/>
</dbReference>
<feature type="transmembrane region" description="Helical" evidence="1">
    <location>
        <begin position="33"/>
        <end position="54"/>
    </location>
</feature>
<evidence type="ECO:0000256" key="1">
    <source>
        <dbReference type="SAM" id="Phobius"/>
    </source>
</evidence>
<organism evidence="3 4">
    <name type="scientific">Natronomonas pharaonis (strain ATCC 35678 / DSM 2160 / CIP 103997 / JCM 8858 / NBRC 14720 / NCIMB 2260 / Gabara)</name>
    <name type="common">Halobacterium pharaonis</name>
    <dbReference type="NCBI Taxonomy" id="348780"/>
    <lineage>
        <taxon>Archaea</taxon>
        <taxon>Methanobacteriati</taxon>
        <taxon>Methanobacteriota</taxon>
        <taxon>Stenosarchaea group</taxon>
        <taxon>Halobacteria</taxon>
        <taxon>Halobacteriales</taxon>
        <taxon>Natronomonadaceae</taxon>
        <taxon>Natronomonas</taxon>
    </lineage>
</organism>
<dbReference type="KEGG" id="nph:NP_7016A"/>
<protein>
    <submittedName>
        <fullName evidence="3">Uncharacterized protein</fullName>
    </submittedName>
</protein>